<reference evidence="1 2" key="1">
    <citation type="submission" date="2016-01" db="EMBL/GenBank/DDBJ databases">
        <title>Highly variable Streptococcus oralis are common among viridans streptococci isolated from primates.</title>
        <authorList>
            <person name="Denapaite D."/>
            <person name="Rieger M."/>
            <person name="Koendgen S."/>
            <person name="Brueckner R."/>
            <person name="Ochigava I."/>
            <person name="Kappeler P."/>
            <person name="Maetz-Rensing K."/>
            <person name="Leendertz F."/>
            <person name="Hakenbeck R."/>
        </authorList>
    </citation>
    <scope>NUCLEOTIDE SEQUENCE [LARGE SCALE GENOMIC DNA]</scope>
    <source>
        <strain evidence="1 2">DD22</strain>
    </source>
</reference>
<evidence type="ECO:0000313" key="2">
    <source>
        <dbReference type="Proteomes" id="UP000070779"/>
    </source>
</evidence>
<accession>A0A139R6X2</accession>
<gene>
    <name evidence="1" type="ORF">SMIDD22_02001</name>
</gene>
<name>A0A139R6X2_STRMT</name>
<dbReference type="PATRIC" id="fig|28037.238.peg.2367"/>
<protein>
    <submittedName>
        <fullName evidence="1">Uncharacterized protein</fullName>
    </submittedName>
</protein>
<dbReference type="AlphaFoldDB" id="A0A139R6X2"/>
<dbReference type="EMBL" id="LQZD01000466">
    <property type="protein sequence ID" value="KXU10502.1"/>
    <property type="molecule type" value="Genomic_DNA"/>
</dbReference>
<comment type="caution">
    <text evidence="1">The sequence shown here is derived from an EMBL/GenBank/DDBJ whole genome shotgun (WGS) entry which is preliminary data.</text>
</comment>
<dbReference type="Proteomes" id="UP000070779">
    <property type="component" value="Unassembled WGS sequence"/>
</dbReference>
<proteinExistence type="predicted"/>
<evidence type="ECO:0000313" key="1">
    <source>
        <dbReference type="EMBL" id="KXU10502.1"/>
    </source>
</evidence>
<dbReference type="RefSeq" id="WP_061865092.1">
    <property type="nucleotide sequence ID" value="NZ_JAPVZH010000001.1"/>
</dbReference>
<organism evidence="1 2">
    <name type="scientific">Streptococcus mitis</name>
    <dbReference type="NCBI Taxonomy" id="28037"/>
    <lineage>
        <taxon>Bacteria</taxon>
        <taxon>Bacillati</taxon>
        <taxon>Bacillota</taxon>
        <taxon>Bacilli</taxon>
        <taxon>Lactobacillales</taxon>
        <taxon>Streptococcaceae</taxon>
        <taxon>Streptococcus</taxon>
        <taxon>Streptococcus mitis group</taxon>
    </lineage>
</organism>
<sequence length="197" mass="23961">MSTLKLKRLSEFINDMIQKYQIEETKNIKKSLRIKFVRELEVMGEWDKAKYKTFERSRTKVFTYKILDRLEKRCEAYLVKKSGNDYNKFIDYQRSIDGENYFKELTEDELKDMQEKVAFRSWAGSISKEEIRDVMLTALFEKFFTPIDIEQWQNDSDILTIVDVNDDRESSFEYYRAKERYSSHNKSAYYRERKLNE</sequence>